<dbReference type="PANTHER" id="PTHR13844">
    <property type="entry name" value="SWI/SNF-RELATED MATRIX-ASSOCIATED ACTIN-DEPENDENT REGULATOR OF CHROMATIN SUBFAMILY D"/>
    <property type="match status" value="1"/>
</dbReference>
<feature type="region of interest" description="Disordered" evidence="1">
    <location>
        <begin position="272"/>
        <end position="309"/>
    </location>
</feature>
<dbReference type="Proteomes" id="UP001355207">
    <property type="component" value="Chromosome 10"/>
</dbReference>
<dbReference type="EMBL" id="CP144107">
    <property type="protein sequence ID" value="WWC92383.1"/>
    <property type="molecule type" value="Genomic_DNA"/>
</dbReference>
<organism evidence="3 4">
    <name type="scientific">Kwoniella dendrophila CBS 6074</name>
    <dbReference type="NCBI Taxonomy" id="1295534"/>
    <lineage>
        <taxon>Eukaryota</taxon>
        <taxon>Fungi</taxon>
        <taxon>Dikarya</taxon>
        <taxon>Basidiomycota</taxon>
        <taxon>Agaricomycotina</taxon>
        <taxon>Tremellomycetes</taxon>
        <taxon>Tremellales</taxon>
        <taxon>Cryptococcaceae</taxon>
        <taxon>Kwoniella</taxon>
    </lineage>
</organism>
<dbReference type="Gene3D" id="1.10.245.10">
    <property type="entry name" value="SWIB/MDM2 domain"/>
    <property type="match status" value="1"/>
</dbReference>
<dbReference type="SUPFAM" id="SSF47592">
    <property type="entry name" value="SWIB/MDM2 domain"/>
    <property type="match status" value="1"/>
</dbReference>
<feature type="compositionally biased region" description="Acidic residues" evidence="1">
    <location>
        <begin position="299"/>
        <end position="309"/>
    </location>
</feature>
<dbReference type="CDD" id="cd10567">
    <property type="entry name" value="SWIB-MDM2_like"/>
    <property type="match status" value="1"/>
</dbReference>
<dbReference type="PROSITE" id="PS51925">
    <property type="entry name" value="SWIB_MDM2"/>
    <property type="match status" value="1"/>
</dbReference>
<reference evidence="3 4" key="1">
    <citation type="submission" date="2024-01" db="EMBL/GenBank/DDBJ databases">
        <title>Comparative genomics of Cryptococcus and Kwoniella reveals pathogenesis evolution and contrasting modes of karyotype evolution via chromosome fusion or intercentromeric recombination.</title>
        <authorList>
            <person name="Coelho M.A."/>
            <person name="David-Palma M."/>
            <person name="Shea T."/>
            <person name="Bowers K."/>
            <person name="McGinley-Smith S."/>
            <person name="Mohammad A.W."/>
            <person name="Gnirke A."/>
            <person name="Yurkov A.M."/>
            <person name="Nowrousian M."/>
            <person name="Sun S."/>
            <person name="Cuomo C.A."/>
            <person name="Heitman J."/>
        </authorList>
    </citation>
    <scope>NUCLEOTIDE SEQUENCE [LARGE SCALE GENOMIC DNA]</scope>
    <source>
        <strain evidence="3 4">CBS 6074</strain>
    </source>
</reference>
<dbReference type="InterPro" id="IPR003121">
    <property type="entry name" value="SWIB_MDM2_domain"/>
</dbReference>
<gene>
    <name evidence="3" type="ORF">L201_007340</name>
</gene>
<protein>
    <recommendedName>
        <fullName evidence="2">DM2 domain-containing protein</fullName>
    </recommendedName>
</protein>
<proteinExistence type="predicted"/>
<evidence type="ECO:0000259" key="2">
    <source>
        <dbReference type="PROSITE" id="PS51925"/>
    </source>
</evidence>
<dbReference type="AlphaFoldDB" id="A0AAX4K6J1"/>
<feature type="region of interest" description="Disordered" evidence="1">
    <location>
        <begin position="64"/>
        <end position="187"/>
    </location>
</feature>
<name>A0AAX4K6J1_9TREE</name>
<dbReference type="GeneID" id="91098009"/>
<sequence length="309" mass="34650">MVPLYQYVQSLLPRIRGLLEGSDLSTVSAKGIRKQLVAQGEDAATIKAAREMIDEEIGTIYDQLTSAVPPSPPSSPDVALQPKAEPGSSQPQPLHYSVNVKREVKPSIAIREDEDESDAQMARRLQSEFDDQASSSRPRRANATSTPAKKKKKPVKKRISRADAGSDEEGGEVKKKRKVDPNPNNPFNREMILSDALADLVSAPRLSRPQVVKQIWAYVKDHGYQDQSDKRYILCDDKLKKVFHTDRLHMFTMNKILVDHLRNPDNVIFKEESKNGVKTEPAQRAPVPNNAPIQMSQEIIDDESDDDNY</sequence>
<accession>A0AAX4K6J1</accession>
<feature type="compositionally biased region" description="Polar residues" evidence="1">
    <location>
        <begin position="132"/>
        <end position="147"/>
    </location>
</feature>
<evidence type="ECO:0000256" key="1">
    <source>
        <dbReference type="SAM" id="MobiDB-lite"/>
    </source>
</evidence>
<keyword evidence="4" id="KW-1185">Reference proteome</keyword>
<dbReference type="SMART" id="SM00151">
    <property type="entry name" value="SWIB"/>
    <property type="match status" value="1"/>
</dbReference>
<dbReference type="Pfam" id="PF02201">
    <property type="entry name" value="SWIB"/>
    <property type="match status" value="1"/>
</dbReference>
<feature type="domain" description="DM2" evidence="2">
    <location>
        <begin position="186"/>
        <end position="263"/>
    </location>
</feature>
<evidence type="ECO:0000313" key="3">
    <source>
        <dbReference type="EMBL" id="WWC92383.1"/>
    </source>
</evidence>
<dbReference type="InterPro" id="IPR036885">
    <property type="entry name" value="SWIB_MDM2_dom_sf"/>
</dbReference>
<evidence type="ECO:0000313" key="4">
    <source>
        <dbReference type="Proteomes" id="UP001355207"/>
    </source>
</evidence>
<dbReference type="InterPro" id="IPR019835">
    <property type="entry name" value="SWIB_domain"/>
</dbReference>
<feature type="compositionally biased region" description="Basic residues" evidence="1">
    <location>
        <begin position="148"/>
        <end position="159"/>
    </location>
</feature>
<dbReference type="RefSeq" id="XP_066079145.1">
    <property type="nucleotide sequence ID" value="XM_066223048.1"/>
</dbReference>